<feature type="region of interest" description="Disordered" evidence="1">
    <location>
        <begin position="1"/>
        <end position="95"/>
    </location>
</feature>
<protein>
    <submittedName>
        <fullName evidence="2">Uncharacterized protein</fullName>
    </submittedName>
</protein>
<reference evidence="2 3" key="1">
    <citation type="submission" date="2016-04" db="EMBL/GenBank/DDBJ databases">
        <title>Draft Genome Assembly of the Bloom-forming Cyanobacterium Nodularia spumigena Strain CENA596 in Shrimp Production Ponds.</title>
        <authorList>
            <person name="Popin R.V."/>
            <person name="Rigonato J."/>
            <person name="Abreu V.A."/>
            <person name="Andreote A.P."/>
            <person name="Silveira S.B."/>
            <person name="Odebrecht C."/>
            <person name="Fiore M.F."/>
        </authorList>
    </citation>
    <scope>NUCLEOTIDE SEQUENCE [LARGE SCALE GENOMIC DNA]</scope>
    <source>
        <strain evidence="2 3">CENA596</strain>
    </source>
</reference>
<organism evidence="2 3">
    <name type="scientific">Nodularia spumigena CENA596</name>
    <dbReference type="NCBI Taxonomy" id="1819295"/>
    <lineage>
        <taxon>Bacteria</taxon>
        <taxon>Bacillati</taxon>
        <taxon>Cyanobacteriota</taxon>
        <taxon>Cyanophyceae</taxon>
        <taxon>Nostocales</taxon>
        <taxon>Nodulariaceae</taxon>
        <taxon>Nodularia</taxon>
    </lineage>
</organism>
<dbReference type="OrthoDB" id="489122at2"/>
<gene>
    <name evidence="2" type="ORF">A2T98_09185</name>
</gene>
<accession>A0A161VSE5</accession>
<feature type="compositionally biased region" description="Basic and acidic residues" evidence="1">
    <location>
        <begin position="1"/>
        <end position="11"/>
    </location>
</feature>
<sequence length="95" mass="10243">MVERPIKKSERQSQAATGNSSENSDSMPPVESQTKSLKPVVNRSSNTGKKSSFKDDNIQRGNPALARGPKPAKPPVNVKTEPESESEPISDEPQA</sequence>
<dbReference type="RefSeq" id="WP_063872516.1">
    <property type="nucleotide sequence ID" value="NZ_CAWMRI010000111.1"/>
</dbReference>
<evidence type="ECO:0000313" key="2">
    <source>
        <dbReference type="EMBL" id="KZL50115.1"/>
    </source>
</evidence>
<proteinExistence type="predicted"/>
<dbReference type="EMBL" id="LWAJ01000111">
    <property type="protein sequence ID" value="KZL50115.1"/>
    <property type="molecule type" value="Genomic_DNA"/>
</dbReference>
<comment type="caution">
    <text evidence="2">The sequence shown here is derived from an EMBL/GenBank/DDBJ whole genome shotgun (WGS) entry which is preliminary data.</text>
</comment>
<dbReference type="Proteomes" id="UP000076555">
    <property type="component" value="Unassembled WGS sequence"/>
</dbReference>
<evidence type="ECO:0000256" key="1">
    <source>
        <dbReference type="SAM" id="MobiDB-lite"/>
    </source>
</evidence>
<name>A0A161VSE5_NODSP</name>
<evidence type="ECO:0000313" key="3">
    <source>
        <dbReference type="Proteomes" id="UP000076555"/>
    </source>
</evidence>
<feature type="compositionally biased region" description="Polar residues" evidence="1">
    <location>
        <begin position="12"/>
        <end position="50"/>
    </location>
</feature>
<feature type="compositionally biased region" description="Acidic residues" evidence="1">
    <location>
        <begin position="83"/>
        <end position="95"/>
    </location>
</feature>
<dbReference type="AlphaFoldDB" id="A0A161VSE5"/>